<dbReference type="PANTHER" id="PTHR33266">
    <property type="entry name" value="CHROMOSOME 15, WHOLE GENOME SHOTGUN SEQUENCE"/>
    <property type="match status" value="1"/>
</dbReference>
<keyword evidence="2" id="KW-1185">Reference proteome</keyword>
<dbReference type="AlphaFoldDB" id="A0A9P3LHQ2"/>
<gene>
    <name evidence="1" type="ORF">PsYK624_113990</name>
</gene>
<dbReference type="EMBL" id="BPQB01000047">
    <property type="protein sequence ID" value="GJE95218.1"/>
    <property type="molecule type" value="Genomic_DNA"/>
</dbReference>
<sequence>MSNGPQTSSTPPSASTIDTLLAELDRLCLEDDVPGLKRVLASEDEITEALHHDSDLALRSDRRVQFLQTEDDFTESDLPKLLERACGEEKVKVHLRYDFFAFAEISKQSKRAMDALCKLCKAILDQGTSGSFKEIRRLHVLRRTEPITHGQATAEEQAKAARAKAMDQQLTIAAWKTRLVGDYTKLAYESILAMKSGAPSHEAYHNVLPIIQSSGTGKSRMADELSRLIFTLPLTMHQASTDGFVYPLPDTNVVEYLVATCIENGARLRHMQFLYSLVQVASEYLKAMDPNKSLYDSLGALALAWKTYLEEKVGSITRRTQLYGEAIKRAPTFVKGFGIVNEAYVRFQVQGSLESLVGAIKSRLSSSAMDDLPSVIILFTVDEVDSLSKVKMRRSNASNDAPLTAYDIFLSSLQGFDLCLPYFILTLSTHSRLDKHAPARRHHNPRRGGSLDAIHQAPWTELPFDCHPNDKPLYTHGELTIDGAAKPSFMARFGRPMFFSRLEALQSIELAAEEVEESLVQLAFLKVTGYSPAGLRRELSSPGSNMQSRYQLTLAIAAIRVLLEFDISREPARDLAQDLVARHMLIVFGVPEHREYMRMGAPSEPLLAHVAAHVMNEHTQIDVVGALASAMKAGQIDKGQRGELVGRLLMILAHDKAARMCHSVRTSAAGQSQAINWSEKVPVLTFLQALFAEEHHATIAGCTPDNIRSSLVTLEEAFRGAFVRFSHFVRLGQNNMIDPHVGAAALARGMAFHCNHTQPEYDIVIPVLMPSKDSDADPMIHADNVTFIIVQVKSRSQSTHVEVEAKRYMLPRPQPYIVISMQLGVQHKADLRGFAQDDGDTAKSRKSAGRKVDYEVMEEDIEEEPEPYYKDAEAETMAPATSGKLQQKGKAQGENKPRAISKLAAGVAAKLPSFGVTTRTAVKETAAAATKSKRYAIDAKGCSSSVYGVINPEQEASYASLLASRGVLAEHARRRKILDCVRHMKSEWVRNEPCFE</sequence>
<dbReference type="Proteomes" id="UP000703269">
    <property type="component" value="Unassembled WGS sequence"/>
</dbReference>
<proteinExistence type="predicted"/>
<organism evidence="1 2">
    <name type="scientific">Phanerochaete sordida</name>
    <dbReference type="NCBI Taxonomy" id="48140"/>
    <lineage>
        <taxon>Eukaryota</taxon>
        <taxon>Fungi</taxon>
        <taxon>Dikarya</taxon>
        <taxon>Basidiomycota</taxon>
        <taxon>Agaricomycotina</taxon>
        <taxon>Agaricomycetes</taxon>
        <taxon>Polyporales</taxon>
        <taxon>Phanerochaetaceae</taxon>
        <taxon>Phanerochaete</taxon>
    </lineage>
</organism>
<accession>A0A9P3LHQ2</accession>
<evidence type="ECO:0000313" key="2">
    <source>
        <dbReference type="Proteomes" id="UP000703269"/>
    </source>
</evidence>
<dbReference type="PANTHER" id="PTHR33266:SF1">
    <property type="entry name" value="F-BOX DOMAIN-CONTAINING PROTEIN"/>
    <property type="match status" value="1"/>
</dbReference>
<name>A0A9P3LHQ2_9APHY</name>
<reference evidence="1 2" key="1">
    <citation type="submission" date="2021-08" db="EMBL/GenBank/DDBJ databases">
        <title>Draft Genome Sequence of Phanerochaete sordida strain YK-624.</title>
        <authorList>
            <person name="Mori T."/>
            <person name="Dohra H."/>
            <person name="Suzuki T."/>
            <person name="Kawagishi H."/>
            <person name="Hirai H."/>
        </authorList>
    </citation>
    <scope>NUCLEOTIDE SEQUENCE [LARGE SCALE GENOMIC DNA]</scope>
    <source>
        <strain evidence="1 2">YK-624</strain>
    </source>
</reference>
<comment type="caution">
    <text evidence="1">The sequence shown here is derived from an EMBL/GenBank/DDBJ whole genome shotgun (WGS) entry which is preliminary data.</text>
</comment>
<protein>
    <submittedName>
        <fullName evidence="1">Uncharacterized protein</fullName>
    </submittedName>
</protein>
<evidence type="ECO:0000313" key="1">
    <source>
        <dbReference type="EMBL" id="GJE95218.1"/>
    </source>
</evidence>
<dbReference type="OrthoDB" id="107110at2759"/>